<dbReference type="Proteomes" id="UP000013523">
    <property type="component" value="Chromosome"/>
</dbReference>
<feature type="transmembrane region" description="Helical" evidence="1">
    <location>
        <begin position="43"/>
        <end position="62"/>
    </location>
</feature>
<keyword evidence="1" id="KW-0472">Membrane</keyword>
<feature type="transmembrane region" description="Helical" evidence="1">
    <location>
        <begin position="12"/>
        <end position="31"/>
    </location>
</feature>
<proteinExistence type="predicted"/>
<dbReference type="HOGENOM" id="CLU_181354_0_0_9"/>
<dbReference type="STRING" id="86416.Clopa_1921"/>
<protein>
    <submittedName>
        <fullName evidence="2">Uncharacterized protein</fullName>
    </submittedName>
</protein>
<name>R4K536_CLOPA</name>
<reference evidence="2 3" key="1">
    <citation type="submission" date="2012-01" db="EMBL/GenBank/DDBJ databases">
        <title>Complete sequence of chromosome of Clostridium pasteurianum BC1.</title>
        <authorList>
            <consortium name="US DOE Joint Genome Institute"/>
            <person name="Lucas S."/>
            <person name="Han J."/>
            <person name="Lapidus A."/>
            <person name="Cheng J.-F."/>
            <person name="Goodwin L."/>
            <person name="Pitluck S."/>
            <person name="Peters L."/>
            <person name="Mikhailova N."/>
            <person name="Teshima H."/>
            <person name="Detter J.C."/>
            <person name="Han C."/>
            <person name="Tapia R."/>
            <person name="Land M."/>
            <person name="Hauser L."/>
            <person name="Kyrpides N."/>
            <person name="Ivanova N."/>
            <person name="Pagani I."/>
            <person name="Dunn J."/>
            <person name="Taghavi S."/>
            <person name="Francis A."/>
            <person name="van der Lelie D."/>
            <person name="Woyke T."/>
        </authorList>
    </citation>
    <scope>NUCLEOTIDE SEQUENCE [LARGE SCALE GENOMIC DNA]</scope>
    <source>
        <strain evidence="2 3">BC1</strain>
    </source>
</reference>
<evidence type="ECO:0000313" key="3">
    <source>
        <dbReference type="Proteomes" id="UP000013523"/>
    </source>
</evidence>
<gene>
    <name evidence="2" type="ORF">Clopa_1921</name>
</gene>
<dbReference type="AlphaFoldDB" id="R4K536"/>
<accession>R4K536</accession>
<dbReference type="OrthoDB" id="1929328at2"/>
<keyword evidence="3" id="KW-1185">Reference proteome</keyword>
<evidence type="ECO:0000256" key="1">
    <source>
        <dbReference type="SAM" id="Phobius"/>
    </source>
</evidence>
<dbReference type="EMBL" id="CP003261">
    <property type="protein sequence ID" value="AGK96821.1"/>
    <property type="molecule type" value="Genomic_DNA"/>
</dbReference>
<keyword evidence="1" id="KW-1133">Transmembrane helix</keyword>
<organism evidence="2 3">
    <name type="scientific">Clostridium pasteurianum BC1</name>
    <dbReference type="NCBI Taxonomy" id="86416"/>
    <lineage>
        <taxon>Bacteria</taxon>
        <taxon>Bacillati</taxon>
        <taxon>Bacillota</taxon>
        <taxon>Clostridia</taxon>
        <taxon>Eubacteriales</taxon>
        <taxon>Clostridiaceae</taxon>
        <taxon>Clostridium</taxon>
    </lineage>
</organism>
<keyword evidence="1" id="KW-0812">Transmembrane</keyword>
<evidence type="ECO:0000313" key="2">
    <source>
        <dbReference type="EMBL" id="AGK96821.1"/>
    </source>
</evidence>
<sequence>MKKMDEMEMSINLNAIKWSHIFTSVSLLVWSVYDFTHTNKPSLAFFILIMSNLIYFFISQISKWKMGDINGRKAIIHYFIGTILIILILGVLAHFFPK</sequence>
<dbReference type="KEGG" id="cpas:Clopa_1921"/>
<feature type="transmembrane region" description="Helical" evidence="1">
    <location>
        <begin position="74"/>
        <end position="96"/>
    </location>
</feature>
<dbReference type="RefSeq" id="WP_015615139.1">
    <property type="nucleotide sequence ID" value="NC_021182.1"/>
</dbReference>
<dbReference type="eggNOG" id="ENOG5033KRB">
    <property type="taxonomic scope" value="Bacteria"/>
</dbReference>